<protein>
    <submittedName>
        <fullName evidence="2">Uncharacterized protein</fullName>
    </submittedName>
</protein>
<evidence type="ECO:0000256" key="1">
    <source>
        <dbReference type="SAM" id="MobiDB-lite"/>
    </source>
</evidence>
<organism evidence="2 3">
    <name type="scientific">Mycobacteroides abscessus MAB_091912_2446</name>
    <dbReference type="NCBI Taxonomy" id="1335414"/>
    <lineage>
        <taxon>Bacteria</taxon>
        <taxon>Bacillati</taxon>
        <taxon>Actinomycetota</taxon>
        <taxon>Actinomycetes</taxon>
        <taxon>Mycobacteriales</taxon>
        <taxon>Mycobacteriaceae</taxon>
        <taxon>Mycobacteroides</taxon>
        <taxon>Mycobacteroides abscessus</taxon>
    </lineage>
</organism>
<accession>A0A829M8K9</accession>
<comment type="caution">
    <text evidence="2">The sequence shown here is derived from an EMBL/GenBank/DDBJ whole genome shotgun (WGS) entry which is preliminary data.</text>
</comment>
<evidence type="ECO:0000313" key="2">
    <source>
        <dbReference type="EMBL" id="ESV62450.1"/>
    </source>
</evidence>
<feature type="region of interest" description="Disordered" evidence="1">
    <location>
        <begin position="1"/>
        <end position="20"/>
    </location>
</feature>
<proteinExistence type="predicted"/>
<sequence length="46" mass="5051">MLGSRSRSGEQVGSGDAKDIVGAVLPRRRTQESKILRAPSDFRMFS</sequence>
<dbReference type="Proteomes" id="UP000018502">
    <property type="component" value="Unassembled WGS sequence"/>
</dbReference>
<feature type="compositionally biased region" description="Polar residues" evidence="1">
    <location>
        <begin position="1"/>
        <end position="11"/>
    </location>
</feature>
<dbReference type="AlphaFoldDB" id="A0A829M8K9"/>
<reference evidence="2 3" key="1">
    <citation type="journal article" date="2014" name="Emerg. Infect. Dis.">
        <title>High-level Relatedness among Mycobacterium abscessus subsp. massiliense Strains from Widely Separated Outbreaks.</title>
        <authorList>
            <person name="Tettelin H."/>
            <person name="Davidson R.M."/>
            <person name="Agrawal S."/>
            <person name="Aitken M.L."/>
            <person name="Shallom S."/>
            <person name="Hasan N.A."/>
            <person name="Strong M."/>
            <person name="Nogueira de Moura V.C."/>
            <person name="De Groote M.A."/>
            <person name="Duarte R.S."/>
            <person name="Hine E."/>
            <person name="Parankush S."/>
            <person name="Su Q."/>
            <person name="Daugherty S.C."/>
            <person name="Fraser C.M."/>
            <person name="Brown-Elliott B.A."/>
            <person name="Wallace R.J.Jr."/>
            <person name="Holland S.M."/>
            <person name="Sampaio E.P."/>
            <person name="Olivier K.N."/>
            <person name="Jackson M."/>
            <person name="Zelazny A.M."/>
        </authorList>
    </citation>
    <scope>NUCLEOTIDE SEQUENCE [LARGE SCALE GENOMIC DNA]</scope>
    <source>
        <strain evidence="2 3">MAB_091912_2446</strain>
    </source>
</reference>
<dbReference type="EMBL" id="AYTF01000002">
    <property type="protein sequence ID" value="ESV62450.1"/>
    <property type="molecule type" value="Genomic_DNA"/>
</dbReference>
<name>A0A829M8K9_9MYCO</name>
<evidence type="ECO:0000313" key="3">
    <source>
        <dbReference type="Proteomes" id="UP000018502"/>
    </source>
</evidence>
<gene>
    <name evidence="2" type="ORF">L833_4855</name>
</gene>